<dbReference type="EMBL" id="CADEPI010000019">
    <property type="protein sequence ID" value="CAB3365145.1"/>
    <property type="molecule type" value="Genomic_DNA"/>
</dbReference>
<evidence type="ECO:0000259" key="1">
    <source>
        <dbReference type="SMART" id="SM00587"/>
    </source>
</evidence>
<dbReference type="Proteomes" id="UP000494165">
    <property type="component" value="Unassembled WGS sequence"/>
</dbReference>
<dbReference type="AlphaFoldDB" id="A0A8S1CAU6"/>
<evidence type="ECO:0000313" key="2">
    <source>
        <dbReference type="EMBL" id="CAB3365145.1"/>
    </source>
</evidence>
<protein>
    <recommendedName>
        <fullName evidence="1">CHK kinase-like domain-containing protein</fullName>
    </recommendedName>
</protein>
<dbReference type="OrthoDB" id="190089at2759"/>
<proteinExistence type="predicted"/>
<accession>A0A8S1CAU6</accession>
<dbReference type="InterPro" id="IPR015897">
    <property type="entry name" value="CHK_kinase-like"/>
</dbReference>
<dbReference type="PANTHER" id="PTHR11012:SF55">
    <property type="entry name" value="BHLH DOMAIN-CONTAINING PROTEIN"/>
    <property type="match status" value="1"/>
</dbReference>
<comment type="caution">
    <text evidence="2">The sequence shown here is derived from an EMBL/GenBank/DDBJ whole genome shotgun (WGS) entry which is preliminary data.</text>
</comment>
<organism evidence="2 3">
    <name type="scientific">Cloeon dipterum</name>
    <dbReference type="NCBI Taxonomy" id="197152"/>
    <lineage>
        <taxon>Eukaryota</taxon>
        <taxon>Metazoa</taxon>
        <taxon>Ecdysozoa</taxon>
        <taxon>Arthropoda</taxon>
        <taxon>Hexapoda</taxon>
        <taxon>Insecta</taxon>
        <taxon>Pterygota</taxon>
        <taxon>Palaeoptera</taxon>
        <taxon>Ephemeroptera</taxon>
        <taxon>Pisciforma</taxon>
        <taxon>Baetidae</taxon>
        <taxon>Cloeon</taxon>
    </lineage>
</organism>
<name>A0A8S1CAU6_9INSE</name>
<dbReference type="Pfam" id="PF02958">
    <property type="entry name" value="EcKL"/>
    <property type="match status" value="1"/>
</dbReference>
<dbReference type="InterPro" id="IPR011009">
    <property type="entry name" value="Kinase-like_dom_sf"/>
</dbReference>
<dbReference type="PANTHER" id="PTHR11012">
    <property type="entry name" value="PROTEIN KINASE-LIKE DOMAIN-CONTAINING"/>
    <property type="match status" value="1"/>
</dbReference>
<dbReference type="Gene3D" id="3.90.1200.10">
    <property type="match status" value="1"/>
</dbReference>
<feature type="domain" description="CHK kinase-like" evidence="1">
    <location>
        <begin position="128"/>
        <end position="324"/>
    </location>
</feature>
<sequence length="413" mass="46307">METWIIKTLLPKILATAYPKTARIVTHEIGGKKGGNAGDGGFASNTFQMKLTVDTEGQQVSDHLIAKIFPEDEVMRTLHNTELQIINETLWYSQIVPAYISLASKFDVKLDCLWPKFFASELTERAAIVLEDLSKEDFVLATPPANLSFDHARLAMEKVAVMHALSYSLAAHEPQTYQTIIGSMKDNRFDGAGDGFDVSFLKATAQRGLGPLRSRPECADIVAALDKQFEDALGMQRRLLTAYDKKTDVICHGDFLRNNILYKHKDGKAVDACLIDFATIRVASPCSDLVLFIYMSIDPAVLEGDGLEKILRIYYDTLKNTLGAMGKVADPWGGKFEDLVNDFARCTPLAYSIITFFLPLMMAPKEDFHMEAMIELSPEEQEQQNMNLGGPEATERLVNVILDFQKRRFHDHW</sequence>
<keyword evidence="3" id="KW-1185">Reference proteome</keyword>
<evidence type="ECO:0000313" key="3">
    <source>
        <dbReference type="Proteomes" id="UP000494165"/>
    </source>
</evidence>
<gene>
    <name evidence="2" type="ORF">CLODIP_2_CD06728</name>
</gene>
<dbReference type="InterPro" id="IPR004119">
    <property type="entry name" value="EcKL"/>
</dbReference>
<dbReference type="SMART" id="SM00587">
    <property type="entry name" value="CHK"/>
    <property type="match status" value="1"/>
</dbReference>
<dbReference type="SUPFAM" id="SSF56112">
    <property type="entry name" value="Protein kinase-like (PK-like)"/>
    <property type="match status" value="1"/>
</dbReference>
<reference evidence="2 3" key="1">
    <citation type="submission" date="2020-04" db="EMBL/GenBank/DDBJ databases">
        <authorList>
            <person name="Alioto T."/>
            <person name="Alioto T."/>
            <person name="Gomez Garrido J."/>
        </authorList>
    </citation>
    <scope>NUCLEOTIDE SEQUENCE [LARGE SCALE GENOMIC DNA]</scope>
</reference>